<evidence type="ECO:0000256" key="1">
    <source>
        <dbReference type="ARBA" id="ARBA00023235"/>
    </source>
</evidence>
<sequence>MVQMSIQRAATLSPRCSLSFPFDCVGGTSRRLAPSRSQCSCFAYSERLSPNVLKTNRVIDPSEPKILDASSSASRTGQYSAANHLSGTIGVMGTSAPSSLRFLEKLVHWSTRDGEEIPPFVMCHDPLIKKEVMSSQNSQFPSDCNTALGKLRQRRLLLEQSGVCCIVMPCNSLHAYHYEISQGCSTPFLHIGDCVVKELKSANLKPVEYGSNVRVGILSTDNTLDAKCYLNKLESQGFEVLLPDKDSLEHTVLPAISSFRRGDMEGARNLLRISLQIMFVRAVNTIILASDNFFGILPDDDPLLKKCIDPMDALVRETIACARTDSLRP</sequence>
<organism evidence="2">
    <name type="scientific">Oryza brachyantha</name>
    <name type="common">malo sina</name>
    <dbReference type="NCBI Taxonomy" id="4533"/>
    <lineage>
        <taxon>Eukaryota</taxon>
        <taxon>Viridiplantae</taxon>
        <taxon>Streptophyta</taxon>
        <taxon>Embryophyta</taxon>
        <taxon>Tracheophyta</taxon>
        <taxon>Spermatophyta</taxon>
        <taxon>Magnoliopsida</taxon>
        <taxon>Liliopsida</taxon>
        <taxon>Poales</taxon>
        <taxon>Poaceae</taxon>
        <taxon>BOP clade</taxon>
        <taxon>Oryzoideae</taxon>
        <taxon>Oryzeae</taxon>
        <taxon>Oryzinae</taxon>
        <taxon>Oryza</taxon>
    </lineage>
</organism>
<dbReference type="Pfam" id="PF01177">
    <property type="entry name" value="Asp_Glu_race"/>
    <property type="match status" value="1"/>
</dbReference>
<dbReference type="KEGG" id="obr:102706509"/>
<dbReference type="Gene3D" id="3.40.50.1860">
    <property type="match status" value="2"/>
</dbReference>
<dbReference type="PANTHER" id="PTHR21198:SF7">
    <property type="entry name" value="ASPARTATE-GLUTAMATE RACEMASE FAMILY"/>
    <property type="match status" value="1"/>
</dbReference>
<name>J3L0Z9_ORYBR</name>
<dbReference type="eggNOG" id="ENOG502QU3Q">
    <property type="taxonomic scope" value="Eukaryota"/>
</dbReference>
<reference evidence="2" key="1">
    <citation type="journal article" date="2013" name="Nat. Commun.">
        <title>Whole-genome sequencing of Oryza brachyantha reveals mechanisms underlying Oryza genome evolution.</title>
        <authorList>
            <person name="Chen J."/>
            <person name="Huang Q."/>
            <person name="Gao D."/>
            <person name="Wang J."/>
            <person name="Lang Y."/>
            <person name="Liu T."/>
            <person name="Li B."/>
            <person name="Bai Z."/>
            <person name="Luis Goicoechea J."/>
            <person name="Liang C."/>
            <person name="Chen C."/>
            <person name="Zhang W."/>
            <person name="Sun S."/>
            <person name="Liao Y."/>
            <person name="Zhang X."/>
            <person name="Yang L."/>
            <person name="Song C."/>
            <person name="Wang M."/>
            <person name="Shi J."/>
            <person name="Liu G."/>
            <person name="Liu J."/>
            <person name="Zhou H."/>
            <person name="Zhou W."/>
            <person name="Yu Q."/>
            <person name="An N."/>
            <person name="Chen Y."/>
            <person name="Cai Q."/>
            <person name="Wang B."/>
            <person name="Liu B."/>
            <person name="Min J."/>
            <person name="Huang Y."/>
            <person name="Wu H."/>
            <person name="Li Z."/>
            <person name="Zhang Y."/>
            <person name="Yin Y."/>
            <person name="Song W."/>
            <person name="Jiang J."/>
            <person name="Jackson S.A."/>
            <person name="Wing R.A."/>
            <person name="Wang J."/>
            <person name="Chen M."/>
        </authorList>
    </citation>
    <scope>NUCLEOTIDE SEQUENCE [LARGE SCALE GENOMIC DNA]</scope>
    <source>
        <strain evidence="2">cv. IRGC 101232</strain>
    </source>
</reference>
<evidence type="ECO:0000313" key="2">
    <source>
        <dbReference type="EnsemblPlants" id="OB01G29050.1"/>
    </source>
</evidence>
<keyword evidence="3" id="KW-1185">Reference proteome</keyword>
<dbReference type="EnsemblPlants" id="OB01G29050.1">
    <property type="protein sequence ID" value="OB01G29050.1"/>
    <property type="gene ID" value="OB01G29050"/>
</dbReference>
<dbReference type="OMA" id="TMEHVVI"/>
<dbReference type="InterPro" id="IPR001920">
    <property type="entry name" value="Asp/Glu_race"/>
</dbReference>
<dbReference type="STRING" id="4533.J3L0Z9"/>
<dbReference type="PANTHER" id="PTHR21198">
    <property type="entry name" value="GLUTAMATE RACEMASE"/>
    <property type="match status" value="1"/>
</dbReference>
<dbReference type="InterPro" id="IPR015942">
    <property type="entry name" value="Asp/Glu/hydantoin_racemase"/>
</dbReference>
<dbReference type="Proteomes" id="UP000006038">
    <property type="component" value="Chromosome 1"/>
</dbReference>
<dbReference type="AlphaFoldDB" id="J3L0Z9"/>
<protein>
    <recommendedName>
        <fullName evidence="4">Aspartate racemase</fullName>
    </recommendedName>
</protein>
<dbReference type="SUPFAM" id="SSF53681">
    <property type="entry name" value="Aspartate/glutamate racemase"/>
    <property type="match status" value="2"/>
</dbReference>
<accession>J3L0Z9</accession>
<gene>
    <name evidence="2" type="primary">LOC102706509</name>
</gene>
<evidence type="ECO:0008006" key="4">
    <source>
        <dbReference type="Google" id="ProtNLM"/>
    </source>
</evidence>
<dbReference type="GO" id="GO:0047661">
    <property type="term" value="F:amino-acid racemase activity"/>
    <property type="evidence" value="ECO:0007669"/>
    <property type="project" value="InterPro"/>
</dbReference>
<keyword evidence="1" id="KW-0413">Isomerase</keyword>
<proteinExistence type="predicted"/>
<dbReference type="HOGENOM" id="CLU_055360_0_0_1"/>
<dbReference type="Gramene" id="OB01G29050.1">
    <property type="protein sequence ID" value="OB01G29050.1"/>
    <property type="gene ID" value="OB01G29050"/>
</dbReference>
<dbReference type="GeneID" id="102706509"/>
<dbReference type="OrthoDB" id="187836at2759"/>
<dbReference type="RefSeq" id="XP_006644276.1">
    <property type="nucleotide sequence ID" value="XM_006644213.2"/>
</dbReference>
<evidence type="ECO:0000313" key="3">
    <source>
        <dbReference type="Proteomes" id="UP000006038"/>
    </source>
</evidence>
<reference evidence="2" key="2">
    <citation type="submission" date="2013-04" db="UniProtKB">
        <authorList>
            <consortium name="EnsemblPlants"/>
        </authorList>
    </citation>
    <scope>IDENTIFICATION</scope>
</reference>